<reference evidence="2 3" key="1">
    <citation type="submission" date="2015-03" db="EMBL/GenBank/DDBJ databases">
        <authorList>
            <consortium name="Pathogen Informatics"/>
            <person name="Murphy D."/>
        </authorList>
    </citation>
    <scope>NUCLEOTIDE SEQUENCE [LARGE SCALE GENOMIC DNA]</scope>
    <source>
        <strain evidence="2 3">IP27818</strain>
    </source>
</reference>
<protein>
    <submittedName>
        <fullName evidence="2">Uncharacterized protein</fullName>
    </submittedName>
</protein>
<dbReference type="EMBL" id="CPZF01000002">
    <property type="protein sequence ID" value="CNF31241.1"/>
    <property type="molecule type" value="Genomic_DNA"/>
</dbReference>
<keyword evidence="1" id="KW-0238">DNA-binding</keyword>
<proteinExistence type="predicted"/>
<dbReference type="InterPro" id="IPR037923">
    <property type="entry name" value="HTH-like"/>
</dbReference>
<dbReference type="SUPFAM" id="SSF51215">
    <property type="entry name" value="Regulatory protein AraC"/>
    <property type="match status" value="1"/>
</dbReference>
<sequence>MSHDCAQLLHTLSGVVHVQTEHKSWVILPSHGVWLPAGIYHYLHLAKIKARRYPLNNSSCGKEATKP</sequence>
<gene>
    <name evidence="2" type="ORF">ERS137939_01208</name>
</gene>
<dbReference type="AlphaFoldDB" id="A0A9P1PTU8"/>
<comment type="caution">
    <text evidence="2">The sequence shown here is derived from an EMBL/GenBank/DDBJ whole genome shotgun (WGS) entry which is preliminary data.</text>
</comment>
<organism evidence="2 3">
    <name type="scientific">Yersinia enterocolitica</name>
    <dbReference type="NCBI Taxonomy" id="630"/>
    <lineage>
        <taxon>Bacteria</taxon>
        <taxon>Pseudomonadati</taxon>
        <taxon>Pseudomonadota</taxon>
        <taxon>Gammaproteobacteria</taxon>
        <taxon>Enterobacterales</taxon>
        <taxon>Yersiniaceae</taxon>
        <taxon>Yersinia</taxon>
    </lineage>
</organism>
<evidence type="ECO:0000313" key="2">
    <source>
        <dbReference type="EMBL" id="CNF31241.1"/>
    </source>
</evidence>
<accession>A0A9P1PTU8</accession>
<evidence type="ECO:0000313" key="3">
    <source>
        <dbReference type="Proteomes" id="UP000041356"/>
    </source>
</evidence>
<name>A0A9P1PTU8_YEREN</name>
<dbReference type="GO" id="GO:0003677">
    <property type="term" value="F:DNA binding"/>
    <property type="evidence" value="ECO:0007669"/>
    <property type="project" value="UniProtKB-KW"/>
</dbReference>
<dbReference type="Proteomes" id="UP000041356">
    <property type="component" value="Unassembled WGS sequence"/>
</dbReference>
<evidence type="ECO:0000256" key="1">
    <source>
        <dbReference type="ARBA" id="ARBA00023125"/>
    </source>
</evidence>